<feature type="compositionally biased region" description="Polar residues" evidence="1">
    <location>
        <begin position="239"/>
        <end position="248"/>
    </location>
</feature>
<feature type="region of interest" description="Disordered" evidence="1">
    <location>
        <begin position="203"/>
        <end position="326"/>
    </location>
</feature>
<gene>
    <name evidence="2" type="ORF">LLEC1_02761</name>
</gene>
<evidence type="ECO:0000313" key="2">
    <source>
        <dbReference type="EMBL" id="OAQ98179.1"/>
    </source>
</evidence>
<comment type="caution">
    <text evidence="2">The sequence shown here is derived from an EMBL/GenBank/DDBJ whole genome shotgun (WGS) entry which is preliminary data.</text>
</comment>
<reference evidence="2 3" key="1">
    <citation type="submission" date="2016-03" db="EMBL/GenBank/DDBJ databases">
        <title>Fine-scale spatial genetic structure of a fungal parasite of coffee scale insects.</title>
        <authorList>
            <person name="Jackson D."/>
            <person name="Zemenick K.A."/>
            <person name="Malloure B."/>
            <person name="Quandt C.A."/>
            <person name="James T.Y."/>
        </authorList>
    </citation>
    <scope>NUCLEOTIDE SEQUENCE [LARGE SCALE GENOMIC DNA]</scope>
    <source>
        <strain evidence="2 3">UM487</strain>
    </source>
</reference>
<proteinExistence type="predicted"/>
<keyword evidence="3" id="KW-1185">Reference proteome</keyword>
<dbReference type="OMA" id="MVLVEHT"/>
<sequence length="326" mass="35418">MVLVEHTFDAKCRQTPVSLSERDGGMPPIKAQFFYSSSIPIDDPLSASSHTATTDFRKYKELLRPFGRGDNNALETAWLSLSTSEHRSRHEALRSGNPNNGSLAKHDAEARENLVQGVAQKHANIHDRVRRAQDSPVRTTIGRNETREEMCCSELLEGIENQLKKITCSLARAVDPTFSPEAVAKDVAALVLRRQLGRADAYASPLQTDASRKQPKIVSTGLHARPSTPKHIRVGSMTGAGNLQSNRLSWAGVEPEHRMRSDSQLSDRSNKIIETPRNSAPSDGITGNPFARVDSLGLGLGAVAPSAQHDDPQFPPNGASGPPSLK</sequence>
<dbReference type="AlphaFoldDB" id="A0A179I8T9"/>
<protein>
    <submittedName>
        <fullName evidence="2">Uncharacterized protein</fullName>
    </submittedName>
</protein>
<dbReference type="EMBL" id="LUKN01003006">
    <property type="protein sequence ID" value="OAQ98179.1"/>
    <property type="molecule type" value="Genomic_DNA"/>
</dbReference>
<name>A0A179I8T9_CORDF</name>
<dbReference type="Proteomes" id="UP000243081">
    <property type="component" value="Unassembled WGS sequence"/>
</dbReference>
<evidence type="ECO:0000256" key="1">
    <source>
        <dbReference type="SAM" id="MobiDB-lite"/>
    </source>
</evidence>
<organism evidence="2 3">
    <name type="scientific">Cordyceps confragosa</name>
    <name type="common">Lecanicillium lecanii</name>
    <dbReference type="NCBI Taxonomy" id="2714763"/>
    <lineage>
        <taxon>Eukaryota</taxon>
        <taxon>Fungi</taxon>
        <taxon>Dikarya</taxon>
        <taxon>Ascomycota</taxon>
        <taxon>Pezizomycotina</taxon>
        <taxon>Sordariomycetes</taxon>
        <taxon>Hypocreomycetidae</taxon>
        <taxon>Hypocreales</taxon>
        <taxon>Cordycipitaceae</taxon>
        <taxon>Akanthomyces</taxon>
    </lineage>
</organism>
<dbReference type="OrthoDB" id="69269at2759"/>
<evidence type="ECO:0000313" key="3">
    <source>
        <dbReference type="Proteomes" id="UP000243081"/>
    </source>
</evidence>
<accession>A0A179I8T9</accession>